<accession>A0A852YFU4</accession>
<dbReference type="AlphaFoldDB" id="A0A852YFU4"/>
<dbReference type="InterPro" id="IPR050834">
    <property type="entry name" value="Glycosyltransf_2"/>
</dbReference>
<evidence type="ECO:0000313" key="3">
    <source>
        <dbReference type="Proteomes" id="UP000553888"/>
    </source>
</evidence>
<reference evidence="2 3" key="1">
    <citation type="submission" date="2020-07" db="EMBL/GenBank/DDBJ databases">
        <title>Sequencing the genomes of 1000 actinobacteria strains.</title>
        <authorList>
            <person name="Klenk H.-P."/>
        </authorList>
    </citation>
    <scope>NUCLEOTIDE SEQUENCE [LARGE SCALE GENOMIC DNA]</scope>
    <source>
        <strain evidence="2 3">DSM 23141</strain>
    </source>
</reference>
<dbReference type="SUPFAM" id="SSF53448">
    <property type="entry name" value="Nucleotide-diphospho-sugar transferases"/>
    <property type="match status" value="1"/>
</dbReference>
<dbReference type="InterPro" id="IPR001173">
    <property type="entry name" value="Glyco_trans_2-like"/>
</dbReference>
<sequence length="323" mass="35340">MTDSETGAAVTAPGARSGVSVVIATRGRPELLRSAVRAALAQQHDGAVEVIVVFDQTEIDELGDVEVPVGRTVCTIANARTPGLAGGRNTGVAAARHELIAFCDDDDEWMPTRLARQLAAWGDDPSAVVLATGIRIRTAESEIDRVPPQRADFDDFLRSRITEIHPSSFLLRREDLVGRDDVAGRVGPVDEQLPAAYGEDYDLLLRAARVGHVRSVPEPLVLVRWNRASFFSEKWEGIAAGLTYLLRKHPEFARDPRGSARVEGQIAFAHAALGERPEARAWARRAIRHDRRQLRAWAAMLIALRLLPAGALVRAVNRRGRGL</sequence>
<dbReference type="EMBL" id="JACBZY010000001">
    <property type="protein sequence ID" value="NYH00155.1"/>
    <property type="molecule type" value="Genomic_DNA"/>
</dbReference>
<evidence type="ECO:0000259" key="1">
    <source>
        <dbReference type="Pfam" id="PF00535"/>
    </source>
</evidence>
<keyword evidence="3" id="KW-1185">Reference proteome</keyword>
<evidence type="ECO:0000313" key="2">
    <source>
        <dbReference type="EMBL" id="NYH00155.1"/>
    </source>
</evidence>
<dbReference type="Gene3D" id="3.90.550.10">
    <property type="entry name" value="Spore Coat Polysaccharide Biosynthesis Protein SpsA, Chain A"/>
    <property type="match status" value="1"/>
</dbReference>
<dbReference type="RefSeq" id="WP_179568793.1">
    <property type="nucleotide sequence ID" value="NZ_JACBZY010000001.1"/>
</dbReference>
<organism evidence="2 3">
    <name type="scientific">Schumannella luteola</name>
    <dbReference type="NCBI Taxonomy" id="472059"/>
    <lineage>
        <taxon>Bacteria</taxon>
        <taxon>Bacillati</taxon>
        <taxon>Actinomycetota</taxon>
        <taxon>Actinomycetes</taxon>
        <taxon>Micrococcales</taxon>
        <taxon>Microbacteriaceae</taxon>
        <taxon>Schumannella</taxon>
    </lineage>
</organism>
<proteinExistence type="predicted"/>
<name>A0A852YFU4_9MICO</name>
<gene>
    <name evidence="2" type="ORF">BJ979_002780</name>
</gene>
<comment type="caution">
    <text evidence="2">The sequence shown here is derived from an EMBL/GenBank/DDBJ whole genome shotgun (WGS) entry which is preliminary data.</text>
</comment>
<protein>
    <submittedName>
        <fullName evidence="2">Glycosyltransferase involved in cell wall biosynthesis</fullName>
    </submittedName>
</protein>
<keyword evidence="2" id="KW-0808">Transferase</keyword>
<dbReference type="InterPro" id="IPR029044">
    <property type="entry name" value="Nucleotide-diphossugar_trans"/>
</dbReference>
<dbReference type="Proteomes" id="UP000553888">
    <property type="component" value="Unassembled WGS sequence"/>
</dbReference>
<feature type="domain" description="Glycosyltransferase 2-like" evidence="1">
    <location>
        <begin position="20"/>
        <end position="175"/>
    </location>
</feature>
<dbReference type="Pfam" id="PF00535">
    <property type="entry name" value="Glycos_transf_2"/>
    <property type="match status" value="1"/>
</dbReference>
<dbReference type="PANTHER" id="PTHR43685:SF2">
    <property type="entry name" value="GLYCOSYLTRANSFERASE 2-LIKE DOMAIN-CONTAINING PROTEIN"/>
    <property type="match status" value="1"/>
</dbReference>
<dbReference type="PANTHER" id="PTHR43685">
    <property type="entry name" value="GLYCOSYLTRANSFERASE"/>
    <property type="match status" value="1"/>
</dbReference>
<dbReference type="GO" id="GO:0016740">
    <property type="term" value="F:transferase activity"/>
    <property type="evidence" value="ECO:0007669"/>
    <property type="project" value="UniProtKB-KW"/>
</dbReference>